<dbReference type="SUPFAM" id="SSF46785">
    <property type="entry name" value="Winged helix' DNA-binding domain"/>
    <property type="match status" value="1"/>
</dbReference>
<dbReference type="RefSeq" id="WP_237379223.1">
    <property type="nucleotide sequence ID" value="NZ_CP071793.1"/>
</dbReference>
<dbReference type="InterPro" id="IPR036390">
    <property type="entry name" value="WH_DNA-bd_sf"/>
</dbReference>
<proteinExistence type="predicted"/>
<dbReference type="KEGG" id="scor:J3U87_28730"/>
<evidence type="ECO:0000313" key="2">
    <source>
        <dbReference type="Proteomes" id="UP000663929"/>
    </source>
</evidence>
<protein>
    <submittedName>
        <fullName evidence="1">Helix-turn-helix domain-containing protein</fullName>
    </submittedName>
</protein>
<dbReference type="EMBL" id="CP071793">
    <property type="protein sequence ID" value="QTD49592.1"/>
    <property type="molecule type" value="Genomic_DNA"/>
</dbReference>
<gene>
    <name evidence="1" type="ORF">J3U87_28730</name>
</gene>
<sequence length="114" mass="12763">MIARLLIAIAGSEKLEPITLHPYIIDTLMPDLVGHDRHPSAFLVFLFLHRRTEMGACAVSLRQIAEGTGLSKRAIQSALTRLVKRKLVSIERAGITAIPKYRIHQPWCTSQAHE</sequence>
<organism evidence="1 2">
    <name type="scientific">Sulfidibacter corallicola</name>
    <dbReference type="NCBI Taxonomy" id="2818388"/>
    <lineage>
        <taxon>Bacteria</taxon>
        <taxon>Pseudomonadati</taxon>
        <taxon>Acidobacteriota</taxon>
        <taxon>Holophagae</taxon>
        <taxon>Acanthopleuribacterales</taxon>
        <taxon>Acanthopleuribacteraceae</taxon>
        <taxon>Sulfidibacter</taxon>
    </lineage>
</organism>
<dbReference type="Proteomes" id="UP000663929">
    <property type="component" value="Chromosome"/>
</dbReference>
<name>A0A8A4TKC6_SULCO</name>
<reference evidence="1" key="1">
    <citation type="submission" date="2021-03" db="EMBL/GenBank/DDBJ databases">
        <title>Acanthopleuribacteraceae sp. M133.</title>
        <authorList>
            <person name="Wang G."/>
        </authorList>
    </citation>
    <scope>NUCLEOTIDE SEQUENCE</scope>
    <source>
        <strain evidence="1">M133</strain>
    </source>
</reference>
<accession>A0A8A4TKC6</accession>
<dbReference type="Gene3D" id="1.10.10.10">
    <property type="entry name" value="Winged helix-like DNA-binding domain superfamily/Winged helix DNA-binding domain"/>
    <property type="match status" value="1"/>
</dbReference>
<dbReference type="Pfam" id="PF13730">
    <property type="entry name" value="HTH_36"/>
    <property type="match status" value="1"/>
</dbReference>
<dbReference type="InterPro" id="IPR036388">
    <property type="entry name" value="WH-like_DNA-bd_sf"/>
</dbReference>
<dbReference type="AlphaFoldDB" id="A0A8A4TKC6"/>
<keyword evidence="2" id="KW-1185">Reference proteome</keyword>
<evidence type="ECO:0000313" key="1">
    <source>
        <dbReference type="EMBL" id="QTD49592.1"/>
    </source>
</evidence>